<dbReference type="OrthoDB" id="5999047at2"/>
<keyword evidence="5 6" id="KW-0472">Membrane</keyword>
<keyword evidence="2" id="KW-1003">Cell membrane</keyword>
<dbReference type="AlphaFoldDB" id="A0A1T4QXD4"/>
<name>A0A1T4QXD4_9GAMM</name>
<dbReference type="PANTHER" id="PTHR40077:SF1">
    <property type="entry name" value="MEMBRANE PROTEIN"/>
    <property type="match status" value="1"/>
</dbReference>
<gene>
    <name evidence="8" type="ORF">SAMN02745674_01810</name>
</gene>
<keyword evidence="4 6" id="KW-1133">Transmembrane helix</keyword>
<dbReference type="Pfam" id="PF12823">
    <property type="entry name" value="DUF3817"/>
    <property type="match status" value="1"/>
</dbReference>
<keyword evidence="9" id="KW-1185">Reference proteome</keyword>
<evidence type="ECO:0000256" key="5">
    <source>
        <dbReference type="ARBA" id="ARBA00023136"/>
    </source>
</evidence>
<comment type="subcellular location">
    <subcellularLocation>
        <location evidence="1">Cell membrane</location>
        <topology evidence="1">Multi-pass membrane protein</topology>
    </subcellularLocation>
</comment>
<dbReference type="RefSeq" id="WP_078758394.1">
    <property type="nucleotide sequence ID" value="NZ_FUXP01000006.1"/>
</dbReference>
<dbReference type="STRING" id="1122188.SAMN02745674_01810"/>
<protein>
    <submittedName>
        <fullName evidence="8">Integral membrane protein</fullName>
    </submittedName>
</protein>
<dbReference type="NCBIfam" id="TIGR03954">
    <property type="entry name" value="integ_memb_HG"/>
    <property type="match status" value="1"/>
</dbReference>
<feature type="transmembrane region" description="Helical" evidence="6">
    <location>
        <begin position="45"/>
        <end position="66"/>
    </location>
</feature>
<dbReference type="Proteomes" id="UP000190061">
    <property type="component" value="Unassembled WGS sequence"/>
</dbReference>
<evidence type="ECO:0000259" key="7">
    <source>
        <dbReference type="Pfam" id="PF12823"/>
    </source>
</evidence>
<dbReference type="GO" id="GO:0005886">
    <property type="term" value="C:plasma membrane"/>
    <property type="evidence" value="ECO:0007669"/>
    <property type="project" value="UniProtKB-SubCell"/>
</dbReference>
<proteinExistence type="predicted"/>
<dbReference type="InterPro" id="IPR023845">
    <property type="entry name" value="DUF3817_TM"/>
</dbReference>
<evidence type="ECO:0000256" key="2">
    <source>
        <dbReference type="ARBA" id="ARBA00022475"/>
    </source>
</evidence>
<feature type="transmembrane region" description="Helical" evidence="6">
    <location>
        <begin position="73"/>
        <end position="92"/>
    </location>
</feature>
<dbReference type="PANTHER" id="PTHR40077">
    <property type="entry name" value="MEMBRANE PROTEIN-RELATED"/>
    <property type="match status" value="1"/>
</dbReference>
<evidence type="ECO:0000313" key="9">
    <source>
        <dbReference type="Proteomes" id="UP000190061"/>
    </source>
</evidence>
<dbReference type="EMBL" id="FUXP01000006">
    <property type="protein sequence ID" value="SKA07988.1"/>
    <property type="molecule type" value="Genomic_DNA"/>
</dbReference>
<reference evidence="8 9" key="1">
    <citation type="submission" date="2017-02" db="EMBL/GenBank/DDBJ databases">
        <authorList>
            <person name="Peterson S.W."/>
        </authorList>
    </citation>
    <scope>NUCLEOTIDE SEQUENCE [LARGE SCALE GENOMIC DNA]</scope>
    <source>
        <strain evidence="8 9">DSM 21749</strain>
    </source>
</reference>
<feature type="transmembrane region" description="Helical" evidence="6">
    <location>
        <begin position="12"/>
        <end position="33"/>
    </location>
</feature>
<organism evidence="8 9">
    <name type="scientific">Lysobacter spongiicola DSM 21749</name>
    <dbReference type="NCBI Taxonomy" id="1122188"/>
    <lineage>
        <taxon>Bacteria</taxon>
        <taxon>Pseudomonadati</taxon>
        <taxon>Pseudomonadota</taxon>
        <taxon>Gammaproteobacteria</taxon>
        <taxon>Lysobacterales</taxon>
        <taxon>Lysobacteraceae</taxon>
        <taxon>Novilysobacter</taxon>
    </lineage>
</organism>
<evidence type="ECO:0000256" key="4">
    <source>
        <dbReference type="ARBA" id="ARBA00022989"/>
    </source>
</evidence>
<evidence type="ECO:0000256" key="6">
    <source>
        <dbReference type="SAM" id="Phobius"/>
    </source>
</evidence>
<accession>A0A1T4QXD4</accession>
<evidence type="ECO:0000256" key="3">
    <source>
        <dbReference type="ARBA" id="ARBA00022692"/>
    </source>
</evidence>
<evidence type="ECO:0000256" key="1">
    <source>
        <dbReference type="ARBA" id="ARBA00004651"/>
    </source>
</evidence>
<evidence type="ECO:0000313" key="8">
    <source>
        <dbReference type="EMBL" id="SKA07988.1"/>
    </source>
</evidence>
<sequence length="115" mass="12748">MDNDHFTRAGRWFAIAAFIEAFTWAGLLVGMVLKYGTGTTDLGVWLFGRLHGAAFLFYLVVTLGVAHRLKWPLWAAVLALLAAIPPLVTWPLEVWFKRRGLLSDKAAKSSPHGRG</sequence>
<keyword evidence="3 6" id="KW-0812">Transmembrane</keyword>
<feature type="domain" description="DUF3817" evidence="7">
    <location>
        <begin position="11"/>
        <end position="98"/>
    </location>
</feature>